<dbReference type="SUPFAM" id="SSF48576">
    <property type="entry name" value="Terpenoid synthases"/>
    <property type="match status" value="1"/>
</dbReference>
<keyword evidence="2" id="KW-1185">Reference proteome</keyword>
<comment type="caution">
    <text evidence="1">The sequence shown here is derived from an EMBL/GenBank/DDBJ whole genome shotgun (WGS) entry which is preliminary data.</text>
</comment>
<protein>
    <submittedName>
        <fullName evidence="1">Terpene synthase</fullName>
    </submittedName>
</protein>
<dbReference type="InterPro" id="IPR008949">
    <property type="entry name" value="Isoprenoid_synthase_dom_sf"/>
</dbReference>
<proteinExistence type="predicted"/>
<organism evidence="1 2">
    <name type="scientific">Nonomuraea composti</name>
    <dbReference type="NCBI Taxonomy" id="2720023"/>
    <lineage>
        <taxon>Bacteria</taxon>
        <taxon>Bacillati</taxon>
        <taxon>Actinomycetota</taxon>
        <taxon>Actinomycetes</taxon>
        <taxon>Streptosporangiales</taxon>
        <taxon>Streptosporangiaceae</taxon>
        <taxon>Nonomuraea</taxon>
    </lineage>
</organism>
<name>A0ABX1AZP2_9ACTN</name>
<reference evidence="1 2" key="1">
    <citation type="submission" date="2020-03" db="EMBL/GenBank/DDBJ databases">
        <title>WGS of actinomycetes isolated from Thailand.</title>
        <authorList>
            <person name="Thawai C."/>
        </authorList>
    </citation>
    <scope>NUCLEOTIDE SEQUENCE [LARGE SCALE GENOMIC DNA]</scope>
    <source>
        <strain evidence="1 2">FMUSA5-5</strain>
    </source>
</reference>
<dbReference type="EMBL" id="JAATEP010000003">
    <property type="protein sequence ID" value="NJP89011.1"/>
    <property type="molecule type" value="Genomic_DNA"/>
</dbReference>
<sequence length="317" mass="33498">MSGAFGTGRACAVAVAGGRDLARTAARHGGLFPDKAFDSGLYHALALAGAFGSPWATAAQLRAVNLASLLVFAVDRLIDEEATSREQVSGLIAACLTAAGGPPPVADEASDGASDGAPDGAVPGASDAAAFLAELHAELRAELGATPEPGAAPREQAAELEAAWREELARMLGAMAREWDWRRAARLPGAAQYLANADSCGAYFVALTLWISTGQVRDPRELERLRPAGEAVQRYLRLLNDVATRNREARSGDLNAFTLGLGPDEVNERMTALAAQASELIEPLRQEHPRAASYLDWQIHYSAGFYELADFWAEAAS</sequence>
<dbReference type="Gene3D" id="1.10.600.10">
    <property type="entry name" value="Farnesyl Diphosphate Synthase"/>
    <property type="match status" value="1"/>
</dbReference>
<evidence type="ECO:0000313" key="2">
    <source>
        <dbReference type="Proteomes" id="UP000696294"/>
    </source>
</evidence>
<gene>
    <name evidence="1" type="ORF">HCN51_06025</name>
</gene>
<accession>A0ABX1AZP2</accession>
<dbReference type="Pfam" id="PF19086">
    <property type="entry name" value="Terpene_syn_C_2"/>
    <property type="match status" value="1"/>
</dbReference>
<dbReference type="Proteomes" id="UP000696294">
    <property type="component" value="Unassembled WGS sequence"/>
</dbReference>
<evidence type="ECO:0000313" key="1">
    <source>
        <dbReference type="EMBL" id="NJP89011.1"/>
    </source>
</evidence>
<dbReference type="RefSeq" id="WP_168007653.1">
    <property type="nucleotide sequence ID" value="NZ_JAATEP010000003.1"/>
</dbReference>